<proteinExistence type="predicted"/>
<dbReference type="PANTHER" id="PTHR33710">
    <property type="entry name" value="BNAC02G09200D PROTEIN"/>
    <property type="match status" value="1"/>
</dbReference>
<organism evidence="1 2">
    <name type="scientific">Hibiscus sabdariffa</name>
    <name type="common">roselle</name>
    <dbReference type="NCBI Taxonomy" id="183260"/>
    <lineage>
        <taxon>Eukaryota</taxon>
        <taxon>Viridiplantae</taxon>
        <taxon>Streptophyta</taxon>
        <taxon>Embryophyta</taxon>
        <taxon>Tracheophyta</taxon>
        <taxon>Spermatophyta</taxon>
        <taxon>Magnoliopsida</taxon>
        <taxon>eudicotyledons</taxon>
        <taxon>Gunneridae</taxon>
        <taxon>Pentapetalae</taxon>
        <taxon>rosids</taxon>
        <taxon>malvids</taxon>
        <taxon>Malvales</taxon>
        <taxon>Malvaceae</taxon>
        <taxon>Malvoideae</taxon>
        <taxon>Hibiscus</taxon>
    </lineage>
</organism>
<reference evidence="1 2" key="1">
    <citation type="journal article" date="2024" name="G3 (Bethesda)">
        <title>Genome assembly of Hibiscus sabdariffa L. provides insights into metabolisms of medicinal natural products.</title>
        <authorList>
            <person name="Kim T."/>
        </authorList>
    </citation>
    <scope>NUCLEOTIDE SEQUENCE [LARGE SCALE GENOMIC DNA]</scope>
    <source>
        <strain evidence="1">TK-2024</strain>
        <tissue evidence="1">Old leaves</tissue>
    </source>
</reference>
<evidence type="ECO:0000313" key="2">
    <source>
        <dbReference type="Proteomes" id="UP001396334"/>
    </source>
</evidence>
<accession>A0ABR2PYT4</accession>
<comment type="caution">
    <text evidence="1">The sequence shown here is derived from an EMBL/GenBank/DDBJ whole genome shotgun (WGS) entry which is preliminary data.</text>
</comment>
<sequence length="128" mass="14788">MLLSLGPQESSDFDGSQIVIGPIQDFLDCLDEIDVVYHAYSGVVFTWCNKKEEAPLFKKLDRVLINHCWMQEFPNAKVLGQQKALEEVQHMGLYCLNVDFIAREKQISQELNDLLRVGEKFLRQKSRV</sequence>
<name>A0ABR2PYT4_9ROSI</name>
<keyword evidence="2" id="KW-1185">Reference proteome</keyword>
<protein>
    <submittedName>
        <fullName evidence="1">Uncharacterized protein</fullName>
    </submittedName>
</protein>
<evidence type="ECO:0000313" key="1">
    <source>
        <dbReference type="EMBL" id="KAK8993606.1"/>
    </source>
</evidence>
<dbReference type="PANTHER" id="PTHR33710:SF71">
    <property type="entry name" value="ENDONUCLEASE_EXONUCLEASE_PHOSPHATASE DOMAIN-CONTAINING PROTEIN"/>
    <property type="match status" value="1"/>
</dbReference>
<dbReference type="Proteomes" id="UP001396334">
    <property type="component" value="Unassembled WGS sequence"/>
</dbReference>
<gene>
    <name evidence="1" type="ORF">V6N11_007833</name>
</gene>
<dbReference type="EMBL" id="JBBPBN010000048">
    <property type="protein sequence ID" value="KAK8993606.1"/>
    <property type="molecule type" value="Genomic_DNA"/>
</dbReference>